<sequence length="966" mass="109946">MAFQRSYSKVWWGSDNQYATISGATMNPAIHQMLTTSNSGSITSGGLYSYYSQPAQQQPQKAQPMKQQPQYQPFGGSTYHSLDLHQYKAYGNLSRIQEVEDENNISKLSWEKHDSPGSLRSQDSGFSDNEEFHNTRSLSGRSSKTSSPSSKSMASSKTDMGSPSSTRTVETPPTVVRRPARSDYYTSLVNVSRRISFPTSPLANNRQEHSENSHYGEEVEEGPSLMEKLDSMQLMNESPVTQPSHFNDSFNSSHSSCDATTPIRGNNPRIKKRRKVQRKATAPLTPTQRRYQKYEDEEAEAEQESDLEESRKAIPEYNNETVYLGGAPPTCSTPPPPYNNETVILGGPLDDSQTTSPNNTLRFDMHGVSPLRLQDRFSGHTSTPKIQKGFSLGCTLPPMMDCHEYDNTLLNGHSPDVQHWLDDLRMSYDHEVMSTLQTKSIAQEAIKNLQITTSTVAKFIRQLQQKALRMQNCFEKTERLLSEEAITPLEAINGALHLLDNINEFTYILERRVVFFADSRMERKRYEDYLDQIRMVHKDTRYSLENHHYINLESLLEDLQVLKRILLISVRQVYEKLVRILIQSIENGRCDLMLKANLNMVATLMNIDYDGFASLTDAFVQTEAVRTLLVVCLDNKLSSVRAQALRALATICCAPEPIFQLGHCGGIEVIRDILQIEGGDANKKPKENEVKRSDLERREAVSLLTQITAAWHGPEHRVDGLKDCVETVVEGLTRLLVFTECPQTLLLCAAALNNLSRMEITSHYSIMSHETIYKLVETMERRDEGITVFLYEQIVAMLYNMSLNKKCHSHLANANIVNFITYAYQTEFYKIYSTRGESEAQQRCIKTILHTLTRLAQDSVLGMELLTQQNHLPSAFFFSLTPNTTSSTATDTQRSPEFYEQQQMLPLDISTSRDISFLARQLSEHQQQRHHHQYPGFKENNELNMEPKEYGGNTLKMQLQRQESYV</sequence>
<feature type="region of interest" description="Disordered" evidence="1">
    <location>
        <begin position="108"/>
        <end position="181"/>
    </location>
</feature>
<evidence type="ECO:0000256" key="1">
    <source>
        <dbReference type="SAM" id="MobiDB-lite"/>
    </source>
</evidence>
<reference evidence="3" key="1">
    <citation type="submission" date="2020-05" db="UniProtKB">
        <authorList>
            <consortium name="EnsemblMetazoa"/>
        </authorList>
    </citation>
    <scope>IDENTIFICATION</scope>
    <source>
        <strain evidence="3">Aabys</strain>
    </source>
</reference>
<dbReference type="RefSeq" id="XP_058987089.1">
    <property type="nucleotide sequence ID" value="XM_059131106.1"/>
</dbReference>
<dbReference type="KEGG" id="mde:101893170"/>
<feature type="region of interest" description="Disordered" evidence="1">
    <location>
        <begin position="198"/>
        <end position="223"/>
    </location>
</feature>
<dbReference type="SUPFAM" id="SSF48371">
    <property type="entry name" value="ARM repeat"/>
    <property type="match status" value="1"/>
</dbReference>
<feature type="region of interest" description="Disordered" evidence="1">
    <location>
        <begin position="54"/>
        <end position="78"/>
    </location>
</feature>
<dbReference type="Gene3D" id="1.25.10.10">
    <property type="entry name" value="Leucine-rich Repeat Variant"/>
    <property type="match status" value="1"/>
</dbReference>
<dbReference type="InterPro" id="IPR039921">
    <property type="entry name" value="Inscuteable"/>
</dbReference>
<dbReference type="Proteomes" id="UP001652621">
    <property type="component" value="Unplaced"/>
</dbReference>
<dbReference type="InterPro" id="IPR016024">
    <property type="entry name" value="ARM-type_fold"/>
</dbReference>
<feature type="region of interest" description="Disordered" evidence="1">
    <location>
        <begin position="249"/>
        <end position="310"/>
    </location>
</feature>
<protein>
    <submittedName>
        <fullName evidence="5 6">Uncharacterized protein LOC101893170</fullName>
    </submittedName>
</protein>
<organism evidence="3">
    <name type="scientific">Musca domestica</name>
    <name type="common">House fly</name>
    <dbReference type="NCBI Taxonomy" id="7370"/>
    <lineage>
        <taxon>Eukaryota</taxon>
        <taxon>Metazoa</taxon>
        <taxon>Ecdysozoa</taxon>
        <taxon>Arthropoda</taxon>
        <taxon>Hexapoda</taxon>
        <taxon>Insecta</taxon>
        <taxon>Pterygota</taxon>
        <taxon>Neoptera</taxon>
        <taxon>Endopterygota</taxon>
        <taxon>Diptera</taxon>
        <taxon>Brachycera</taxon>
        <taxon>Muscomorpha</taxon>
        <taxon>Muscoidea</taxon>
        <taxon>Muscidae</taxon>
        <taxon>Musca</taxon>
    </lineage>
</organism>
<dbReference type="InterPro" id="IPR011989">
    <property type="entry name" value="ARM-like"/>
</dbReference>
<evidence type="ECO:0000313" key="3">
    <source>
        <dbReference type="EnsemblMetazoa" id="MDOA010725-PB"/>
    </source>
</evidence>
<dbReference type="GO" id="GO:0000132">
    <property type="term" value="P:establishment of mitotic spindle orientation"/>
    <property type="evidence" value="ECO:0007669"/>
    <property type="project" value="TreeGrafter"/>
</dbReference>
<feature type="compositionally biased region" description="Polar residues" evidence="1">
    <location>
        <begin position="118"/>
        <end position="127"/>
    </location>
</feature>
<feature type="compositionally biased region" description="Low complexity" evidence="1">
    <location>
        <begin position="137"/>
        <end position="177"/>
    </location>
</feature>
<reference evidence="6" key="2">
    <citation type="submission" date="2025-05" db="UniProtKB">
        <authorList>
            <consortium name="RefSeq"/>
        </authorList>
    </citation>
    <scope>IDENTIFICATION</scope>
    <source>
        <strain evidence="5 6">Aabys</strain>
        <tissue evidence="6">Whole body</tissue>
    </source>
</reference>
<dbReference type="AlphaFoldDB" id="A0A1I8N226"/>
<feature type="compositionally biased region" description="Low complexity" evidence="1">
    <location>
        <begin position="54"/>
        <end position="73"/>
    </location>
</feature>
<feature type="compositionally biased region" description="Acidic residues" evidence="1">
    <location>
        <begin position="295"/>
        <end position="307"/>
    </location>
</feature>
<evidence type="ECO:0000313" key="6">
    <source>
        <dbReference type="RefSeq" id="XP_058987089.1"/>
    </source>
</evidence>
<dbReference type="InterPro" id="IPR038205">
    <property type="entry name" value="INSC_LBD_sf"/>
</dbReference>
<dbReference type="PANTHER" id="PTHR21386:SF0">
    <property type="entry name" value="PROTEIN INSCUTEABLE HOMOLOG"/>
    <property type="match status" value="1"/>
</dbReference>
<dbReference type="CDD" id="cd21966">
    <property type="entry name" value="INSC_LBD"/>
    <property type="match status" value="1"/>
</dbReference>
<dbReference type="OrthoDB" id="5796379at2759"/>
<dbReference type="GO" id="GO:0008093">
    <property type="term" value="F:cytoskeletal anchor activity"/>
    <property type="evidence" value="ECO:0007669"/>
    <property type="project" value="TreeGrafter"/>
</dbReference>
<feature type="domain" description="Protein inscuteable homologue C-terminal" evidence="2">
    <location>
        <begin position="578"/>
        <end position="861"/>
    </location>
</feature>
<dbReference type="Gene3D" id="6.20.200.10">
    <property type="entry name" value="Inscuteable LGN-binding domain"/>
    <property type="match status" value="1"/>
</dbReference>
<dbReference type="EnsemblMetazoa" id="MDOA010725-RB">
    <property type="protein sequence ID" value="MDOA010725-PB"/>
    <property type="gene ID" value="MDOA010725"/>
</dbReference>
<dbReference type="GO" id="GO:0045179">
    <property type="term" value="C:apical cortex"/>
    <property type="evidence" value="ECO:0007669"/>
    <property type="project" value="TreeGrafter"/>
</dbReference>
<dbReference type="STRING" id="7370.A0A1I8N226"/>
<dbReference type="VEuPathDB" id="VectorBase:MDOA010725"/>
<proteinExistence type="predicted"/>
<dbReference type="GO" id="GO:0008356">
    <property type="term" value="P:asymmetric cell division"/>
    <property type="evidence" value="ECO:0007669"/>
    <property type="project" value="InterPro"/>
</dbReference>
<dbReference type="RefSeq" id="XP_005174801.1">
    <property type="nucleotide sequence ID" value="XM_005174744.3"/>
</dbReference>
<dbReference type="VEuPathDB" id="VectorBase:MDOMA2_019063"/>
<dbReference type="Pfam" id="PF19427">
    <property type="entry name" value="Insc_C"/>
    <property type="match status" value="1"/>
</dbReference>
<dbReference type="GO" id="GO:0045176">
    <property type="term" value="P:apical protein localization"/>
    <property type="evidence" value="ECO:0007669"/>
    <property type="project" value="TreeGrafter"/>
</dbReference>
<name>A0A1I8N226_MUSDO</name>
<feature type="compositionally biased region" description="Basic and acidic residues" evidence="1">
    <location>
        <begin position="206"/>
        <end position="217"/>
    </location>
</feature>
<gene>
    <name evidence="3" type="primary">101893170</name>
    <name evidence="5 6" type="synonym">LOC101893170</name>
</gene>
<dbReference type="InterPro" id="IPR045789">
    <property type="entry name" value="Insc_C"/>
</dbReference>
<evidence type="ECO:0000313" key="4">
    <source>
        <dbReference type="Proteomes" id="UP001652621"/>
    </source>
</evidence>
<dbReference type="GO" id="GO:0009786">
    <property type="term" value="P:regulation of asymmetric cell division"/>
    <property type="evidence" value="ECO:0007669"/>
    <property type="project" value="TreeGrafter"/>
</dbReference>
<feature type="compositionally biased region" description="Basic residues" evidence="1">
    <location>
        <begin position="269"/>
        <end position="278"/>
    </location>
</feature>
<evidence type="ECO:0000259" key="2">
    <source>
        <dbReference type="Pfam" id="PF19427"/>
    </source>
</evidence>
<evidence type="ECO:0000313" key="5">
    <source>
        <dbReference type="RefSeq" id="XP_005174801.1"/>
    </source>
</evidence>
<dbReference type="eggNOG" id="ENOG502QRY2">
    <property type="taxonomic scope" value="Eukaryota"/>
</dbReference>
<accession>A0A1I8N226</accession>
<dbReference type="EnsemblMetazoa" id="MDOA010725-RA">
    <property type="protein sequence ID" value="MDOA010725-PA"/>
    <property type="gene ID" value="MDOA010725"/>
</dbReference>
<dbReference type="PANTHER" id="PTHR21386">
    <property type="entry name" value="INSCUTEABLE"/>
    <property type="match status" value="1"/>
</dbReference>
<keyword evidence="4" id="KW-1185">Reference proteome</keyword>
<feature type="compositionally biased region" description="Low complexity" evidence="1">
    <location>
        <begin position="249"/>
        <end position="258"/>
    </location>
</feature>